<evidence type="ECO:0000256" key="1">
    <source>
        <dbReference type="ARBA" id="ARBA00002286"/>
    </source>
</evidence>
<dbReference type="Pfam" id="PF13333">
    <property type="entry name" value="rve_2"/>
    <property type="match status" value="1"/>
</dbReference>
<dbReference type="InterPro" id="IPR001584">
    <property type="entry name" value="Integrase_cat-core"/>
</dbReference>
<dbReference type="InterPro" id="IPR050900">
    <property type="entry name" value="Transposase_IS3/IS150/IS904"/>
</dbReference>
<evidence type="ECO:0000313" key="3">
    <source>
        <dbReference type="EMBL" id="GAA3595042.1"/>
    </source>
</evidence>
<evidence type="ECO:0000313" key="4">
    <source>
        <dbReference type="Proteomes" id="UP001500707"/>
    </source>
</evidence>
<dbReference type="PROSITE" id="PS50994">
    <property type="entry name" value="INTEGRASE"/>
    <property type="match status" value="1"/>
</dbReference>
<dbReference type="Proteomes" id="UP001500707">
    <property type="component" value="Unassembled WGS sequence"/>
</dbReference>
<dbReference type="Pfam" id="PF13276">
    <property type="entry name" value="HTH_21"/>
    <property type="match status" value="1"/>
</dbReference>
<organism evidence="3 4">
    <name type="scientific">Streptomyces osmaniensis</name>
    <dbReference type="NCBI Taxonomy" id="593134"/>
    <lineage>
        <taxon>Bacteria</taxon>
        <taxon>Bacillati</taxon>
        <taxon>Actinomycetota</taxon>
        <taxon>Actinomycetes</taxon>
        <taxon>Kitasatosporales</taxon>
        <taxon>Streptomycetaceae</taxon>
        <taxon>Streptomyces</taxon>
    </lineage>
</organism>
<dbReference type="EMBL" id="BAABCE010000036">
    <property type="protein sequence ID" value="GAA3595042.1"/>
    <property type="molecule type" value="Genomic_DNA"/>
</dbReference>
<name>A0ABP6Z3F3_9ACTN</name>
<sequence>MNFISAHKDTTGEAGVRWGVEPICRVLSEHGAPIAASTYYDAAARQKRHSGSGSGSEEASSRDDMLKREIIRVFDKNFRVYGARKVWPQLNREGIPVARCTVERLMRELGLQGAVRGRRHRTTVPDPAATHPADLVKRRFDRPAPNRLWVTDFTYVATLAGTAYVAFVIDVYARRIIGWSAAGHMRTGLVLDALEMAVAARFRAGATDPHGLVHRSDAGSRYLAIRYTDHLQVAGIAPSVGTVGDALDNALAETTIGLFKTEVIKPNGPWQSLTDIEIATLTWVDWYNNNRLHTACDDLTPTEAEQAHYDHHRDPVRAAHPTN</sequence>
<dbReference type="Pfam" id="PF00665">
    <property type="entry name" value="rve"/>
    <property type="match status" value="1"/>
</dbReference>
<gene>
    <name evidence="3" type="ORF">GCM10022295_90380</name>
</gene>
<accession>A0ABP6Z3F3</accession>
<comment type="function">
    <text evidence="1">Involved in the transposition of the insertion sequence.</text>
</comment>
<proteinExistence type="predicted"/>
<dbReference type="Gene3D" id="3.30.420.10">
    <property type="entry name" value="Ribonuclease H-like superfamily/Ribonuclease H"/>
    <property type="match status" value="1"/>
</dbReference>
<dbReference type="PANTHER" id="PTHR46889">
    <property type="entry name" value="TRANSPOSASE INSF FOR INSERTION SEQUENCE IS3B-RELATED"/>
    <property type="match status" value="1"/>
</dbReference>
<dbReference type="NCBIfam" id="NF033516">
    <property type="entry name" value="transpos_IS3"/>
    <property type="match status" value="1"/>
</dbReference>
<evidence type="ECO:0000259" key="2">
    <source>
        <dbReference type="PROSITE" id="PS50994"/>
    </source>
</evidence>
<keyword evidence="4" id="KW-1185">Reference proteome</keyword>
<comment type="caution">
    <text evidence="3">The sequence shown here is derived from an EMBL/GenBank/DDBJ whole genome shotgun (WGS) entry which is preliminary data.</text>
</comment>
<dbReference type="SUPFAM" id="SSF53098">
    <property type="entry name" value="Ribonuclease H-like"/>
    <property type="match status" value="1"/>
</dbReference>
<dbReference type="InterPro" id="IPR036397">
    <property type="entry name" value="RNaseH_sf"/>
</dbReference>
<protein>
    <recommendedName>
        <fullName evidence="2">Integrase catalytic domain-containing protein</fullName>
    </recommendedName>
</protein>
<dbReference type="InterPro" id="IPR025948">
    <property type="entry name" value="HTH-like_dom"/>
</dbReference>
<dbReference type="InterPro" id="IPR048020">
    <property type="entry name" value="Transpos_IS3"/>
</dbReference>
<dbReference type="InterPro" id="IPR012337">
    <property type="entry name" value="RNaseH-like_sf"/>
</dbReference>
<feature type="domain" description="Integrase catalytic" evidence="2">
    <location>
        <begin position="141"/>
        <end position="309"/>
    </location>
</feature>
<dbReference type="PANTHER" id="PTHR46889:SF4">
    <property type="entry name" value="TRANSPOSASE INSO FOR INSERTION SEQUENCE ELEMENT IS911B-RELATED"/>
    <property type="match status" value="1"/>
</dbReference>
<reference evidence="4" key="1">
    <citation type="journal article" date="2019" name="Int. J. Syst. Evol. Microbiol.">
        <title>The Global Catalogue of Microorganisms (GCM) 10K type strain sequencing project: providing services to taxonomists for standard genome sequencing and annotation.</title>
        <authorList>
            <consortium name="The Broad Institute Genomics Platform"/>
            <consortium name="The Broad Institute Genome Sequencing Center for Infectious Disease"/>
            <person name="Wu L."/>
            <person name="Ma J."/>
        </authorList>
    </citation>
    <scope>NUCLEOTIDE SEQUENCE [LARGE SCALE GENOMIC DNA]</scope>
    <source>
        <strain evidence="4">JCM 17656</strain>
    </source>
</reference>